<feature type="coiled-coil region" evidence="6">
    <location>
        <begin position="113"/>
        <end position="168"/>
    </location>
</feature>
<keyword evidence="4" id="KW-1133">Transmembrane helix</keyword>
<evidence type="ECO:0000256" key="2">
    <source>
        <dbReference type="ARBA" id="ARBA00009074"/>
    </source>
</evidence>
<dbReference type="OMA" id="SYEDACV"/>
<evidence type="ECO:0000256" key="1">
    <source>
        <dbReference type="ARBA" id="ARBA00004370"/>
    </source>
</evidence>
<protein>
    <submittedName>
        <fullName evidence="7">UPF0496 protein At2g18630 family</fullName>
    </submittedName>
</protein>
<organism evidence="7 8">
    <name type="scientific">Cajanus cajan</name>
    <name type="common">Pigeon pea</name>
    <name type="synonym">Cajanus indicus</name>
    <dbReference type="NCBI Taxonomy" id="3821"/>
    <lineage>
        <taxon>Eukaryota</taxon>
        <taxon>Viridiplantae</taxon>
        <taxon>Streptophyta</taxon>
        <taxon>Embryophyta</taxon>
        <taxon>Tracheophyta</taxon>
        <taxon>Spermatophyta</taxon>
        <taxon>Magnoliopsida</taxon>
        <taxon>eudicotyledons</taxon>
        <taxon>Gunneridae</taxon>
        <taxon>Pentapetalae</taxon>
        <taxon>rosids</taxon>
        <taxon>fabids</taxon>
        <taxon>Fabales</taxon>
        <taxon>Fabaceae</taxon>
        <taxon>Papilionoideae</taxon>
        <taxon>50 kb inversion clade</taxon>
        <taxon>NPAAA clade</taxon>
        <taxon>indigoferoid/millettioid clade</taxon>
        <taxon>Phaseoleae</taxon>
        <taxon>Cajanus</taxon>
    </lineage>
</organism>
<dbReference type="Pfam" id="PF05055">
    <property type="entry name" value="DUF677"/>
    <property type="match status" value="1"/>
</dbReference>
<evidence type="ECO:0000256" key="4">
    <source>
        <dbReference type="ARBA" id="ARBA00022989"/>
    </source>
</evidence>
<dbReference type="STRING" id="3821.A0A151R0E6"/>
<evidence type="ECO:0000256" key="6">
    <source>
        <dbReference type="SAM" id="Coils"/>
    </source>
</evidence>
<evidence type="ECO:0000256" key="3">
    <source>
        <dbReference type="ARBA" id="ARBA00022692"/>
    </source>
</evidence>
<dbReference type="PANTHER" id="PTHR31113:SF42">
    <property type="entry name" value="UPF0496 PLANT-LIKE PROTEIN"/>
    <property type="match status" value="1"/>
</dbReference>
<sequence length="191" mass="21160">MGGQSSKMVSVESPTTVKMGTHSLYAADLSSYEDACVKDPNLQSFDASIQEHTNRVISSLAHVTALAAALAVPIGSVGKWCNSLFKRYEKALKGQREVISSMQIGTYISLKDLDNIRVLIDKLEVVIESLLQNADFALINEDVMKFAIDEIKKKIETFSETMENLSAHADKCSRQIRRARTVVIQNIIKKP</sequence>
<keyword evidence="6" id="KW-0175">Coiled coil</keyword>
<keyword evidence="5" id="KW-0472">Membrane</keyword>
<comment type="similarity">
    <text evidence="2">Belongs to the UPF0496 family.</text>
</comment>
<keyword evidence="8" id="KW-1185">Reference proteome</keyword>
<dbReference type="PANTHER" id="PTHR31113">
    <property type="entry name" value="UPF0496 PROTEIN 3-RELATED"/>
    <property type="match status" value="1"/>
</dbReference>
<keyword evidence="3" id="KW-0812">Transmembrane</keyword>
<dbReference type="Gramene" id="C.cajan_36368.t">
    <property type="protein sequence ID" value="C.cajan_36368.t"/>
    <property type="gene ID" value="C.cajan_36368"/>
</dbReference>
<evidence type="ECO:0000313" key="8">
    <source>
        <dbReference type="Proteomes" id="UP000075243"/>
    </source>
</evidence>
<comment type="subcellular location">
    <subcellularLocation>
        <location evidence="1">Membrane</location>
    </subcellularLocation>
</comment>
<proteinExistence type="inferred from homology"/>
<accession>A0A151R0E6</accession>
<dbReference type="EMBL" id="KQ484288">
    <property type="protein sequence ID" value="KYP35972.1"/>
    <property type="molecule type" value="Genomic_DNA"/>
</dbReference>
<dbReference type="Proteomes" id="UP000075243">
    <property type="component" value="Unassembled WGS sequence"/>
</dbReference>
<reference evidence="7" key="1">
    <citation type="journal article" date="2012" name="Nat. Biotechnol.">
        <title>Draft genome sequence of pigeonpea (Cajanus cajan), an orphan legume crop of resource-poor farmers.</title>
        <authorList>
            <person name="Varshney R.K."/>
            <person name="Chen W."/>
            <person name="Li Y."/>
            <person name="Bharti A.K."/>
            <person name="Saxena R.K."/>
            <person name="Schlueter J.A."/>
            <person name="Donoghue M.T."/>
            <person name="Azam S."/>
            <person name="Fan G."/>
            <person name="Whaley A.M."/>
            <person name="Farmer A.D."/>
            <person name="Sheridan J."/>
            <person name="Iwata A."/>
            <person name="Tuteja R."/>
            <person name="Penmetsa R.V."/>
            <person name="Wu W."/>
            <person name="Upadhyaya H.D."/>
            <person name="Yang S.P."/>
            <person name="Shah T."/>
            <person name="Saxena K.B."/>
            <person name="Michael T."/>
            <person name="McCombie W.R."/>
            <person name="Yang B."/>
            <person name="Zhang G."/>
            <person name="Yang H."/>
            <person name="Wang J."/>
            <person name="Spillane C."/>
            <person name="Cook D.R."/>
            <person name="May G.D."/>
            <person name="Xu X."/>
            <person name="Jackson S.A."/>
        </authorList>
    </citation>
    <scope>NUCLEOTIDE SEQUENCE [LARGE SCALE GENOMIC DNA]</scope>
</reference>
<dbReference type="GO" id="GO:0016020">
    <property type="term" value="C:membrane"/>
    <property type="evidence" value="ECO:0007669"/>
    <property type="project" value="UniProtKB-SubCell"/>
</dbReference>
<dbReference type="AlphaFoldDB" id="A0A151R0E6"/>
<dbReference type="InterPro" id="IPR007749">
    <property type="entry name" value="DUF677"/>
</dbReference>
<gene>
    <name evidence="7" type="ORF">KK1_042952</name>
</gene>
<name>A0A151R0E6_CAJCA</name>
<evidence type="ECO:0000256" key="5">
    <source>
        <dbReference type="ARBA" id="ARBA00023136"/>
    </source>
</evidence>
<evidence type="ECO:0000313" key="7">
    <source>
        <dbReference type="EMBL" id="KYP35972.1"/>
    </source>
</evidence>